<dbReference type="OrthoDB" id="8545200at2"/>
<accession>W0RBA1</accession>
<dbReference type="InterPro" id="IPR011991">
    <property type="entry name" value="ArsR-like_HTH"/>
</dbReference>
<dbReference type="GO" id="GO:0003700">
    <property type="term" value="F:DNA-binding transcription factor activity"/>
    <property type="evidence" value="ECO:0007669"/>
    <property type="project" value="InterPro"/>
</dbReference>
<dbReference type="Proteomes" id="UP000019151">
    <property type="component" value="Chromosome"/>
</dbReference>
<gene>
    <name evidence="2" type="ORF">J421_0837</name>
</gene>
<dbReference type="STRING" id="861299.J421_0837"/>
<dbReference type="KEGG" id="gba:J421_0837"/>
<dbReference type="AlphaFoldDB" id="W0RBA1"/>
<feature type="domain" description="HTH arsR-type" evidence="1">
    <location>
        <begin position="11"/>
        <end position="54"/>
    </location>
</feature>
<evidence type="ECO:0000313" key="2">
    <source>
        <dbReference type="EMBL" id="AHG88374.1"/>
    </source>
</evidence>
<dbReference type="CDD" id="cd00090">
    <property type="entry name" value="HTH_ARSR"/>
    <property type="match status" value="1"/>
</dbReference>
<reference evidence="2 3" key="1">
    <citation type="journal article" date="2014" name="Genome Announc.">
        <title>Genome Sequence and Methylome of Soil Bacterium Gemmatirosa kalamazoonensis KBS708T, a Member of the Rarely Cultivated Gemmatimonadetes Phylum.</title>
        <authorList>
            <person name="Debruyn J.M."/>
            <person name="Radosevich M."/>
            <person name="Wommack K.E."/>
            <person name="Polson S.W."/>
            <person name="Hauser L.J."/>
            <person name="Fawaz M.N."/>
            <person name="Korlach J."/>
            <person name="Tsai Y.C."/>
        </authorList>
    </citation>
    <scope>NUCLEOTIDE SEQUENCE [LARGE SCALE GENOMIC DNA]</scope>
    <source>
        <strain evidence="2 3">KBS708</strain>
    </source>
</reference>
<protein>
    <submittedName>
        <fullName evidence="2">Regulatory protein ArsR</fullName>
    </submittedName>
</protein>
<dbReference type="Pfam" id="PF01022">
    <property type="entry name" value="HTH_5"/>
    <property type="match status" value="1"/>
</dbReference>
<dbReference type="Gene3D" id="1.10.10.10">
    <property type="entry name" value="Winged helix-like DNA-binding domain superfamily/Winged helix DNA-binding domain"/>
    <property type="match status" value="1"/>
</dbReference>
<organism evidence="2 3">
    <name type="scientific">Gemmatirosa kalamazoonensis</name>
    <dbReference type="NCBI Taxonomy" id="861299"/>
    <lineage>
        <taxon>Bacteria</taxon>
        <taxon>Pseudomonadati</taxon>
        <taxon>Gemmatimonadota</taxon>
        <taxon>Gemmatimonadia</taxon>
        <taxon>Gemmatimonadales</taxon>
        <taxon>Gemmatimonadaceae</taxon>
        <taxon>Gemmatirosa</taxon>
    </lineage>
</organism>
<dbReference type="InterPro" id="IPR036390">
    <property type="entry name" value="WH_DNA-bd_sf"/>
</dbReference>
<proteinExistence type="predicted"/>
<dbReference type="SUPFAM" id="SSF46785">
    <property type="entry name" value="Winged helix' DNA-binding domain"/>
    <property type="match status" value="1"/>
</dbReference>
<name>W0RBA1_9BACT</name>
<dbReference type="eggNOG" id="COG2345">
    <property type="taxonomic scope" value="Bacteria"/>
</dbReference>
<keyword evidence="3" id="KW-1185">Reference proteome</keyword>
<evidence type="ECO:0000313" key="3">
    <source>
        <dbReference type="Proteomes" id="UP000019151"/>
    </source>
</evidence>
<sequence>MRRTDERGAVSTRARLVALLRRGRRSVEELAAALGLTDNAVRAQLQTLQREGIARAAEQRRDGSVGKPATLYDIEPAAEPAFSRAYAPVLTALLAELRKRGDAGDVEVLLRRVGRDLAAEAASGPTARPEVRARRALAVLSALGGEADLERTPDGFAIRGHGCPLSAAVCVEPNVCAAVEELVGAVAGAPVREHCDRTGERPRCSFHIAVPAA</sequence>
<evidence type="ECO:0000259" key="1">
    <source>
        <dbReference type="Pfam" id="PF01022"/>
    </source>
</evidence>
<dbReference type="InterPro" id="IPR001845">
    <property type="entry name" value="HTH_ArsR_DNA-bd_dom"/>
</dbReference>
<dbReference type="EMBL" id="CP007128">
    <property type="protein sequence ID" value="AHG88374.1"/>
    <property type="molecule type" value="Genomic_DNA"/>
</dbReference>
<dbReference type="RefSeq" id="WP_104022236.1">
    <property type="nucleotide sequence ID" value="NZ_CP007128.1"/>
</dbReference>
<dbReference type="InterPro" id="IPR036388">
    <property type="entry name" value="WH-like_DNA-bd_sf"/>
</dbReference>
<dbReference type="InParanoid" id="W0RBA1"/>
<dbReference type="HOGENOM" id="CLU_078469_3_0_0"/>